<organism evidence="2 3">
    <name type="scientific">Gordonia iterans</name>
    <dbReference type="NCBI Taxonomy" id="1004901"/>
    <lineage>
        <taxon>Bacteria</taxon>
        <taxon>Bacillati</taxon>
        <taxon>Actinomycetota</taxon>
        <taxon>Actinomycetes</taxon>
        <taxon>Mycobacteriales</taxon>
        <taxon>Gordoniaceae</taxon>
        <taxon>Gordonia</taxon>
    </lineage>
</organism>
<feature type="transmembrane region" description="Helical" evidence="1">
    <location>
        <begin position="31"/>
        <end position="53"/>
    </location>
</feature>
<reference evidence="2 3" key="1">
    <citation type="submission" date="2018-03" db="EMBL/GenBank/DDBJ databases">
        <title>Characteristics and genome of n-alkane degrading marine bacteria Gordonia iterans isolated from crude oil contaminated in Tae-an, South Korea.</title>
        <authorList>
            <person name="Lee S.-S."/>
            <person name="Kim H."/>
        </authorList>
    </citation>
    <scope>NUCLEOTIDE SEQUENCE [LARGE SCALE GENOMIC DNA]</scope>
    <source>
        <strain evidence="2 3">Co17</strain>
    </source>
</reference>
<dbReference type="EMBL" id="CP027433">
    <property type="protein sequence ID" value="AVL99841.1"/>
    <property type="molecule type" value="Genomic_DNA"/>
</dbReference>
<dbReference type="Proteomes" id="UP000239814">
    <property type="component" value="Chromosome"/>
</dbReference>
<protein>
    <submittedName>
        <fullName evidence="2">Uncharacterized protein</fullName>
    </submittedName>
</protein>
<evidence type="ECO:0000313" key="2">
    <source>
        <dbReference type="EMBL" id="AVL99841.1"/>
    </source>
</evidence>
<proteinExistence type="predicted"/>
<dbReference type="RefSeq" id="WP_105941573.1">
    <property type="nucleotide sequence ID" value="NZ_CP027433.1"/>
</dbReference>
<name>A0A2S0KDS5_9ACTN</name>
<evidence type="ECO:0000256" key="1">
    <source>
        <dbReference type="SAM" id="Phobius"/>
    </source>
</evidence>
<dbReference type="KEGG" id="git:C6V83_05645"/>
<gene>
    <name evidence="2" type="ORF">C6V83_05645</name>
</gene>
<dbReference type="AlphaFoldDB" id="A0A2S0KDS5"/>
<accession>A0A2S0KDS5</accession>
<evidence type="ECO:0000313" key="3">
    <source>
        <dbReference type="Proteomes" id="UP000239814"/>
    </source>
</evidence>
<keyword evidence="1" id="KW-0812">Transmembrane</keyword>
<keyword evidence="1" id="KW-1133">Transmembrane helix</keyword>
<keyword evidence="3" id="KW-1185">Reference proteome</keyword>
<dbReference type="OrthoDB" id="9758578at2"/>
<keyword evidence="1" id="KW-0472">Membrane</keyword>
<sequence>MLILVHVIDWFVEWVKYLGGAPGHRNVALRILAWLYLIFLVTAVVLLVAWGVWKIPDLVDLLNGA</sequence>